<name>A0ABP0LHX6_9DINO</name>
<feature type="compositionally biased region" description="Basic and acidic residues" evidence="1">
    <location>
        <begin position="83"/>
        <end position="102"/>
    </location>
</feature>
<feature type="compositionally biased region" description="Basic and acidic residues" evidence="1">
    <location>
        <begin position="29"/>
        <end position="54"/>
    </location>
</feature>
<dbReference type="InterPro" id="IPR035979">
    <property type="entry name" value="RBD_domain_sf"/>
</dbReference>
<keyword evidence="3" id="KW-1185">Reference proteome</keyword>
<reference evidence="2 3" key="1">
    <citation type="submission" date="2024-02" db="EMBL/GenBank/DDBJ databases">
        <authorList>
            <person name="Chen Y."/>
            <person name="Shah S."/>
            <person name="Dougan E. K."/>
            <person name="Thang M."/>
            <person name="Chan C."/>
        </authorList>
    </citation>
    <scope>NUCLEOTIDE SEQUENCE [LARGE SCALE GENOMIC DNA]</scope>
</reference>
<gene>
    <name evidence="2" type="ORF">CCMP2556_LOCUS20953</name>
</gene>
<dbReference type="EMBL" id="CAXAMN010012447">
    <property type="protein sequence ID" value="CAK9038209.1"/>
    <property type="molecule type" value="Genomic_DNA"/>
</dbReference>
<evidence type="ECO:0000256" key="1">
    <source>
        <dbReference type="SAM" id="MobiDB-lite"/>
    </source>
</evidence>
<feature type="compositionally biased region" description="Polar residues" evidence="1">
    <location>
        <begin position="111"/>
        <end position="125"/>
    </location>
</feature>
<dbReference type="SUPFAM" id="SSF54928">
    <property type="entry name" value="RNA-binding domain, RBD"/>
    <property type="match status" value="1"/>
</dbReference>
<accession>A0ABP0LHX6</accession>
<feature type="region of interest" description="Disordered" evidence="1">
    <location>
        <begin position="1"/>
        <end position="156"/>
    </location>
</feature>
<protein>
    <recommendedName>
        <fullName evidence="4">RRM domain-containing protein</fullName>
    </recommendedName>
</protein>
<evidence type="ECO:0000313" key="3">
    <source>
        <dbReference type="Proteomes" id="UP001642484"/>
    </source>
</evidence>
<organism evidence="2 3">
    <name type="scientific">Durusdinium trenchii</name>
    <dbReference type="NCBI Taxonomy" id="1381693"/>
    <lineage>
        <taxon>Eukaryota</taxon>
        <taxon>Sar</taxon>
        <taxon>Alveolata</taxon>
        <taxon>Dinophyceae</taxon>
        <taxon>Suessiales</taxon>
        <taxon>Symbiodiniaceae</taxon>
        <taxon>Durusdinium</taxon>
    </lineage>
</organism>
<feature type="compositionally biased region" description="Basic and acidic residues" evidence="1">
    <location>
        <begin position="65"/>
        <end position="74"/>
    </location>
</feature>
<evidence type="ECO:0000313" key="2">
    <source>
        <dbReference type="EMBL" id="CAK9038209.1"/>
    </source>
</evidence>
<proteinExistence type="predicted"/>
<feature type="region of interest" description="Disordered" evidence="1">
    <location>
        <begin position="439"/>
        <end position="491"/>
    </location>
</feature>
<comment type="caution">
    <text evidence="2">The sequence shown here is derived from an EMBL/GenBank/DDBJ whole genome shotgun (WGS) entry which is preliminary data.</text>
</comment>
<feature type="compositionally biased region" description="Basic and acidic residues" evidence="1">
    <location>
        <begin position="127"/>
        <end position="137"/>
    </location>
</feature>
<sequence length="491" mass="53752">MAQDAGVPVVEEAKEWKGATGSDDEGDADEHATSSFRARERRLSMAEEVRKEEQIMGDTQVEVVKQQDEWKGGDDSEEEQAEPVERTAQRRASESFEKRESRIQQGALVRSSFSQSEPSVMSFEQTGRVRADSGREPDETELSRVQSQNPLPVRGPSKMALTNSVIAPLPSAMEVDAAKVAFESFGEVFRVKRLEKFNNFVQVIFYDVRSAADAVKAFGEAGCIPGPQVGERTVKLAGEDQLSTKDFQNISEVLKSKDGAFFLEFYDVRDAMRYQKQSKKEMSIELPPGLPQSLKPQEPCLRSPPGLKPQTSKATWEVLVRHLPSKLLTQVMMEAVFQQAGVELLHFTIKSDKVIAHFDNQVNAQKCVAHFSGCQWDKSGTTVTAEIISPDPKPSKAAGSKGLSAEAPAFNPFVVPHYDFSAEAPAFVPMGRLPKVSEEAATRAPGKLAFGSDTSTEVGDSEDDEKNSPARVKYGLSKQLGARARSGSAGS</sequence>
<dbReference type="Proteomes" id="UP001642484">
    <property type="component" value="Unassembled WGS sequence"/>
</dbReference>
<evidence type="ECO:0008006" key="4">
    <source>
        <dbReference type="Google" id="ProtNLM"/>
    </source>
</evidence>